<keyword evidence="6" id="KW-1185">Reference proteome</keyword>
<dbReference type="KEGG" id="faf:OE104_13975"/>
<name>A0A9E8LTZ8_9BACI</name>
<dbReference type="InterPro" id="IPR018060">
    <property type="entry name" value="HTH_AraC"/>
</dbReference>
<keyword evidence="1" id="KW-0805">Transcription regulation</keyword>
<dbReference type="Proteomes" id="UP001164718">
    <property type="component" value="Chromosome"/>
</dbReference>
<organism evidence="5 6">
    <name type="scientific">Fervidibacillus albus</name>
    <dbReference type="NCBI Taxonomy" id="2980026"/>
    <lineage>
        <taxon>Bacteria</taxon>
        <taxon>Bacillati</taxon>
        <taxon>Bacillota</taxon>
        <taxon>Bacilli</taxon>
        <taxon>Bacillales</taxon>
        <taxon>Bacillaceae</taxon>
        <taxon>Fervidibacillus</taxon>
    </lineage>
</organism>
<dbReference type="Pfam" id="PF12833">
    <property type="entry name" value="HTH_18"/>
    <property type="match status" value="1"/>
</dbReference>
<feature type="domain" description="HTH araC/xylS-type" evidence="4">
    <location>
        <begin position="144"/>
        <end position="242"/>
    </location>
</feature>
<dbReference type="Gene3D" id="1.10.10.60">
    <property type="entry name" value="Homeodomain-like"/>
    <property type="match status" value="2"/>
</dbReference>
<evidence type="ECO:0000256" key="1">
    <source>
        <dbReference type="ARBA" id="ARBA00023015"/>
    </source>
</evidence>
<dbReference type="InterPro" id="IPR009057">
    <property type="entry name" value="Homeodomain-like_sf"/>
</dbReference>
<sequence>MDSKLQQTIINQFYKARIENRQNEFFHPPYQLEEKLVNAIQLGNTEEAITALQEINQLKRAKLADNEVRSVKNSLIASCTLFTRAIIRGGVHPEIAYNLSDVLIRKIEQMYDVNQLNEFEVDMVYSFIHTLQSEQMPNYKNIVNKTISYIHQNILQDLSLNTIAKDLYVNPSYLSTIFKKETGRTLTDYINRKRIEESKYFLLHTDLSISNIAHLFHFCNQSYYTSLFKKITGMTPKQYKEFKDAL</sequence>
<evidence type="ECO:0000313" key="6">
    <source>
        <dbReference type="Proteomes" id="UP001164718"/>
    </source>
</evidence>
<accession>A0A9E8LTZ8</accession>
<dbReference type="PROSITE" id="PS01124">
    <property type="entry name" value="HTH_ARAC_FAMILY_2"/>
    <property type="match status" value="1"/>
</dbReference>
<keyword evidence="3" id="KW-0804">Transcription</keyword>
<dbReference type="PANTHER" id="PTHR43280">
    <property type="entry name" value="ARAC-FAMILY TRANSCRIPTIONAL REGULATOR"/>
    <property type="match status" value="1"/>
</dbReference>
<dbReference type="PANTHER" id="PTHR43280:SF2">
    <property type="entry name" value="HTH-TYPE TRANSCRIPTIONAL REGULATOR EXSA"/>
    <property type="match status" value="1"/>
</dbReference>
<protein>
    <submittedName>
        <fullName evidence="5">AraC family transcriptional regulator</fullName>
    </submittedName>
</protein>
<dbReference type="AlphaFoldDB" id="A0A9E8LTZ8"/>
<reference evidence="5" key="1">
    <citation type="submission" date="2022-09" db="EMBL/GenBank/DDBJ databases">
        <title>Complete Genomes of Fervidibacillus albus and Fervidibacillus halotolerans isolated from tidal flat sediments.</title>
        <authorList>
            <person name="Kwon K.K."/>
            <person name="Yang S.-H."/>
            <person name="Park M.J."/>
            <person name="Oh H.-M."/>
        </authorList>
    </citation>
    <scope>NUCLEOTIDE SEQUENCE</scope>
    <source>
        <strain evidence="5">MEBiC13591</strain>
    </source>
</reference>
<evidence type="ECO:0000313" key="5">
    <source>
        <dbReference type="EMBL" id="WAA09613.1"/>
    </source>
</evidence>
<gene>
    <name evidence="5" type="ORF">OE104_13975</name>
</gene>
<evidence type="ECO:0000256" key="3">
    <source>
        <dbReference type="ARBA" id="ARBA00023163"/>
    </source>
</evidence>
<dbReference type="GO" id="GO:0043565">
    <property type="term" value="F:sequence-specific DNA binding"/>
    <property type="evidence" value="ECO:0007669"/>
    <property type="project" value="InterPro"/>
</dbReference>
<dbReference type="EMBL" id="CP106878">
    <property type="protein sequence ID" value="WAA09613.1"/>
    <property type="molecule type" value="Genomic_DNA"/>
</dbReference>
<proteinExistence type="predicted"/>
<dbReference type="RefSeq" id="WP_275417394.1">
    <property type="nucleotide sequence ID" value="NZ_CP106878.1"/>
</dbReference>
<evidence type="ECO:0000256" key="2">
    <source>
        <dbReference type="ARBA" id="ARBA00023125"/>
    </source>
</evidence>
<keyword evidence="2" id="KW-0238">DNA-binding</keyword>
<dbReference type="SUPFAM" id="SSF46689">
    <property type="entry name" value="Homeodomain-like"/>
    <property type="match status" value="2"/>
</dbReference>
<dbReference type="SMART" id="SM00342">
    <property type="entry name" value="HTH_ARAC"/>
    <property type="match status" value="1"/>
</dbReference>
<evidence type="ECO:0000259" key="4">
    <source>
        <dbReference type="PROSITE" id="PS01124"/>
    </source>
</evidence>
<dbReference type="GO" id="GO:0003700">
    <property type="term" value="F:DNA-binding transcription factor activity"/>
    <property type="evidence" value="ECO:0007669"/>
    <property type="project" value="InterPro"/>
</dbReference>